<dbReference type="AlphaFoldDB" id="A0A2R6W250"/>
<keyword evidence="1" id="KW-0472">Membrane</keyword>
<evidence type="ECO:0000313" key="3">
    <source>
        <dbReference type="Proteomes" id="UP000244005"/>
    </source>
</evidence>
<dbReference type="Proteomes" id="UP000244005">
    <property type="component" value="Unassembled WGS sequence"/>
</dbReference>
<reference evidence="3" key="1">
    <citation type="journal article" date="2017" name="Cell">
        <title>Insights into land plant evolution garnered from the Marchantia polymorpha genome.</title>
        <authorList>
            <person name="Bowman J.L."/>
            <person name="Kohchi T."/>
            <person name="Yamato K.T."/>
            <person name="Jenkins J."/>
            <person name="Shu S."/>
            <person name="Ishizaki K."/>
            <person name="Yamaoka S."/>
            <person name="Nishihama R."/>
            <person name="Nakamura Y."/>
            <person name="Berger F."/>
            <person name="Adam C."/>
            <person name="Aki S.S."/>
            <person name="Althoff F."/>
            <person name="Araki T."/>
            <person name="Arteaga-Vazquez M.A."/>
            <person name="Balasubrmanian S."/>
            <person name="Barry K."/>
            <person name="Bauer D."/>
            <person name="Boehm C.R."/>
            <person name="Briginshaw L."/>
            <person name="Caballero-Perez J."/>
            <person name="Catarino B."/>
            <person name="Chen F."/>
            <person name="Chiyoda S."/>
            <person name="Chovatia M."/>
            <person name="Davies K.M."/>
            <person name="Delmans M."/>
            <person name="Demura T."/>
            <person name="Dierschke T."/>
            <person name="Dolan L."/>
            <person name="Dorantes-Acosta A.E."/>
            <person name="Eklund D.M."/>
            <person name="Florent S.N."/>
            <person name="Flores-Sandoval E."/>
            <person name="Fujiyama A."/>
            <person name="Fukuzawa H."/>
            <person name="Galik B."/>
            <person name="Grimanelli D."/>
            <person name="Grimwood J."/>
            <person name="Grossniklaus U."/>
            <person name="Hamada T."/>
            <person name="Haseloff J."/>
            <person name="Hetherington A.J."/>
            <person name="Higo A."/>
            <person name="Hirakawa Y."/>
            <person name="Hundley H.N."/>
            <person name="Ikeda Y."/>
            <person name="Inoue K."/>
            <person name="Inoue S.I."/>
            <person name="Ishida S."/>
            <person name="Jia Q."/>
            <person name="Kakita M."/>
            <person name="Kanazawa T."/>
            <person name="Kawai Y."/>
            <person name="Kawashima T."/>
            <person name="Kennedy M."/>
            <person name="Kinose K."/>
            <person name="Kinoshita T."/>
            <person name="Kohara Y."/>
            <person name="Koide E."/>
            <person name="Komatsu K."/>
            <person name="Kopischke S."/>
            <person name="Kubo M."/>
            <person name="Kyozuka J."/>
            <person name="Lagercrantz U."/>
            <person name="Lin S.S."/>
            <person name="Lindquist E."/>
            <person name="Lipzen A.M."/>
            <person name="Lu C.W."/>
            <person name="De Luna E."/>
            <person name="Martienssen R.A."/>
            <person name="Minamino N."/>
            <person name="Mizutani M."/>
            <person name="Mizutani M."/>
            <person name="Mochizuki N."/>
            <person name="Monte I."/>
            <person name="Mosher R."/>
            <person name="Nagasaki H."/>
            <person name="Nakagami H."/>
            <person name="Naramoto S."/>
            <person name="Nishitani K."/>
            <person name="Ohtani M."/>
            <person name="Okamoto T."/>
            <person name="Okumura M."/>
            <person name="Phillips J."/>
            <person name="Pollak B."/>
            <person name="Reinders A."/>
            <person name="Rovekamp M."/>
            <person name="Sano R."/>
            <person name="Sawa S."/>
            <person name="Schmid M.W."/>
            <person name="Shirakawa M."/>
            <person name="Solano R."/>
            <person name="Spunde A."/>
            <person name="Suetsugu N."/>
            <person name="Sugano S."/>
            <person name="Sugiyama A."/>
            <person name="Sun R."/>
            <person name="Suzuki Y."/>
            <person name="Takenaka M."/>
            <person name="Takezawa D."/>
            <person name="Tomogane H."/>
            <person name="Tsuzuki M."/>
            <person name="Ueda T."/>
            <person name="Umeda M."/>
            <person name="Ward J.M."/>
            <person name="Watanabe Y."/>
            <person name="Yazaki K."/>
            <person name="Yokoyama R."/>
            <person name="Yoshitake Y."/>
            <person name="Yotsui I."/>
            <person name="Zachgo S."/>
            <person name="Schmutz J."/>
        </authorList>
    </citation>
    <scope>NUCLEOTIDE SEQUENCE [LARGE SCALE GENOMIC DNA]</scope>
    <source>
        <strain evidence="3">Tak-1</strain>
    </source>
</reference>
<evidence type="ECO:0000256" key="1">
    <source>
        <dbReference type="SAM" id="Phobius"/>
    </source>
</evidence>
<keyword evidence="1" id="KW-1133">Transmembrane helix</keyword>
<keyword evidence="1" id="KW-0812">Transmembrane</keyword>
<accession>A0A2R6W250</accession>
<keyword evidence="3" id="KW-1185">Reference proteome</keyword>
<proteinExistence type="predicted"/>
<protein>
    <submittedName>
        <fullName evidence="2">Uncharacterized protein</fullName>
    </submittedName>
</protein>
<dbReference type="EMBL" id="KZ772848">
    <property type="protein sequence ID" value="PTQ27914.1"/>
    <property type="molecule type" value="Genomic_DNA"/>
</dbReference>
<name>A0A2R6W250_MARPO</name>
<sequence>MLRLLCLVGSQMIAPPRRQSRPVQSLPCQHAVAANSQLLVNTYRRDDKPQATQALHKRQMVKNVHLAYVPHLIIFVAIVEMGAVDLSWGSQSSIMFHSEDRGRGR</sequence>
<gene>
    <name evidence="2" type="ORF">MARPO_0179s0005</name>
</gene>
<feature type="transmembrane region" description="Helical" evidence="1">
    <location>
        <begin position="68"/>
        <end position="88"/>
    </location>
</feature>
<organism evidence="2 3">
    <name type="scientific">Marchantia polymorpha</name>
    <name type="common">Common liverwort</name>
    <name type="synonym">Marchantia aquatica</name>
    <dbReference type="NCBI Taxonomy" id="3197"/>
    <lineage>
        <taxon>Eukaryota</taxon>
        <taxon>Viridiplantae</taxon>
        <taxon>Streptophyta</taxon>
        <taxon>Embryophyta</taxon>
        <taxon>Marchantiophyta</taxon>
        <taxon>Marchantiopsida</taxon>
        <taxon>Marchantiidae</taxon>
        <taxon>Marchantiales</taxon>
        <taxon>Marchantiaceae</taxon>
        <taxon>Marchantia</taxon>
    </lineage>
</organism>
<evidence type="ECO:0000313" key="2">
    <source>
        <dbReference type="EMBL" id="PTQ27914.1"/>
    </source>
</evidence>
<dbReference type="Gramene" id="Mp1g14240.1">
    <property type="protein sequence ID" value="Mp1g14240.1.cds1"/>
    <property type="gene ID" value="Mp1g14240"/>
</dbReference>